<feature type="compositionally biased region" description="Low complexity" evidence="1">
    <location>
        <begin position="11"/>
        <end position="28"/>
    </location>
</feature>
<organism evidence="2 3">
    <name type="scientific">Rhypophila decipiens</name>
    <dbReference type="NCBI Taxonomy" id="261697"/>
    <lineage>
        <taxon>Eukaryota</taxon>
        <taxon>Fungi</taxon>
        <taxon>Dikarya</taxon>
        <taxon>Ascomycota</taxon>
        <taxon>Pezizomycotina</taxon>
        <taxon>Sordariomycetes</taxon>
        <taxon>Sordariomycetidae</taxon>
        <taxon>Sordariales</taxon>
        <taxon>Naviculisporaceae</taxon>
        <taxon>Rhypophila</taxon>
    </lineage>
</organism>
<feature type="region of interest" description="Disordered" evidence="1">
    <location>
        <begin position="1"/>
        <end position="28"/>
    </location>
</feature>
<dbReference type="AlphaFoldDB" id="A0AAN6YGM0"/>
<evidence type="ECO:0000313" key="3">
    <source>
        <dbReference type="Proteomes" id="UP001301769"/>
    </source>
</evidence>
<comment type="caution">
    <text evidence="2">The sequence shown here is derived from an EMBL/GenBank/DDBJ whole genome shotgun (WGS) entry which is preliminary data.</text>
</comment>
<dbReference type="EMBL" id="MU858060">
    <property type="protein sequence ID" value="KAK4217310.1"/>
    <property type="molecule type" value="Genomic_DNA"/>
</dbReference>
<gene>
    <name evidence="2" type="ORF">QBC37DRAFT_450256</name>
</gene>
<sequence length="337" mass="36050">DPGQTDLDRLSFSQTSSSSSHPEAEPSSCPLAVNRVKMVAPASLAASLTAAAALLILSPNRAFALPTGAASAEDALSIRRGLFDPPTSKNIYEYHAGTDNGHSTFSGSLKKDDWFAGKDTRKEMDKMFPHRFDSPQKPTPYDEYDGGPVVVERRDTAAAVVEKRGSILGSIWQAMTEGVEVPLGKNHSLGFKLRIPGLKEAIKYWKMKTEVDKMSLPITNMQEDSTEAGAGGRRKGWVDRYSGNGNKKREETVTEAPTAVTATATGYDDARITGTHVIFVDEGVNTPITWQIQNNTVTRVTGTPSAVVVLTPAAEPEVVEATPAPTPEATGGGCGHH</sequence>
<evidence type="ECO:0000256" key="1">
    <source>
        <dbReference type="SAM" id="MobiDB-lite"/>
    </source>
</evidence>
<name>A0AAN6YGM0_9PEZI</name>
<reference evidence="2" key="2">
    <citation type="submission" date="2023-05" db="EMBL/GenBank/DDBJ databases">
        <authorList>
            <consortium name="Lawrence Berkeley National Laboratory"/>
            <person name="Steindorff A."/>
            <person name="Hensen N."/>
            <person name="Bonometti L."/>
            <person name="Westerberg I."/>
            <person name="Brannstrom I.O."/>
            <person name="Guillou S."/>
            <person name="Cros-Aarteil S."/>
            <person name="Calhoun S."/>
            <person name="Haridas S."/>
            <person name="Kuo A."/>
            <person name="Mondo S."/>
            <person name="Pangilinan J."/>
            <person name="Riley R."/>
            <person name="Labutti K."/>
            <person name="Andreopoulos B."/>
            <person name="Lipzen A."/>
            <person name="Chen C."/>
            <person name="Yanf M."/>
            <person name="Daum C."/>
            <person name="Ng V."/>
            <person name="Clum A."/>
            <person name="Ohm R."/>
            <person name="Martin F."/>
            <person name="Silar P."/>
            <person name="Natvig D."/>
            <person name="Lalanne C."/>
            <person name="Gautier V."/>
            <person name="Ament-Velasquez S.L."/>
            <person name="Kruys A."/>
            <person name="Hutchinson M.I."/>
            <person name="Powell A.J."/>
            <person name="Barry K."/>
            <person name="Miller A.N."/>
            <person name="Grigoriev I.V."/>
            <person name="Debuchy R."/>
            <person name="Gladieux P."/>
            <person name="Thoren M.H."/>
            <person name="Johannesson H."/>
        </authorList>
    </citation>
    <scope>NUCLEOTIDE SEQUENCE</scope>
    <source>
        <strain evidence="2">PSN293</strain>
    </source>
</reference>
<feature type="non-terminal residue" evidence="2">
    <location>
        <position position="1"/>
    </location>
</feature>
<accession>A0AAN6YGM0</accession>
<reference evidence="2" key="1">
    <citation type="journal article" date="2023" name="Mol. Phylogenet. Evol.">
        <title>Genome-scale phylogeny and comparative genomics of the fungal order Sordariales.</title>
        <authorList>
            <person name="Hensen N."/>
            <person name="Bonometti L."/>
            <person name="Westerberg I."/>
            <person name="Brannstrom I.O."/>
            <person name="Guillou S."/>
            <person name="Cros-Aarteil S."/>
            <person name="Calhoun S."/>
            <person name="Haridas S."/>
            <person name="Kuo A."/>
            <person name="Mondo S."/>
            <person name="Pangilinan J."/>
            <person name="Riley R."/>
            <person name="LaButti K."/>
            <person name="Andreopoulos B."/>
            <person name="Lipzen A."/>
            <person name="Chen C."/>
            <person name="Yan M."/>
            <person name="Daum C."/>
            <person name="Ng V."/>
            <person name="Clum A."/>
            <person name="Steindorff A."/>
            <person name="Ohm R.A."/>
            <person name="Martin F."/>
            <person name="Silar P."/>
            <person name="Natvig D.O."/>
            <person name="Lalanne C."/>
            <person name="Gautier V."/>
            <person name="Ament-Velasquez S.L."/>
            <person name="Kruys A."/>
            <person name="Hutchinson M.I."/>
            <person name="Powell A.J."/>
            <person name="Barry K."/>
            <person name="Miller A.N."/>
            <person name="Grigoriev I.V."/>
            <person name="Debuchy R."/>
            <person name="Gladieux P."/>
            <person name="Hiltunen Thoren M."/>
            <person name="Johannesson H."/>
        </authorList>
    </citation>
    <scope>NUCLEOTIDE SEQUENCE</scope>
    <source>
        <strain evidence="2">PSN293</strain>
    </source>
</reference>
<protein>
    <submittedName>
        <fullName evidence="2">Uncharacterized protein</fullName>
    </submittedName>
</protein>
<keyword evidence="3" id="KW-1185">Reference proteome</keyword>
<feature type="region of interest" description="Disordered" evidence="1">
    <location>
        <begin position="224"/>
        <end position="255"/>
    </location>
</feature>
<dbReference type="Proteomes" id="UP001301769">
    <property type="component" value="Unassembled WGS sequence"/>
</dbReference>
<evidence type="ECO:0000313" key="2">
    <source>
        <dbReference type="EMBL" id="KAK4217310.1"/>
    </source>
</evidence>
<proteinExistence type="predicted"/>